<evidence type="ECO:0000256" key="1">
    <source>
        <dbReference type="SAM" id="MobiDB-lite"/>
    </source>
</evidence>
<gene>
    <name evidence="3" type="ORF">Z519_01750</name>
</gene>
<evidence type="ECO:0000313" key="4">
    <source>
        <dbReference type="Proteomes" id="UP000053789"/>
    </source>
</evidence>
<dbReference type="RefSeq" id="XP_016624835.1">
    <property type="nucleotide sequence ID" value="XM_016759507.1"/>
</dbReference>
<evidence type="ECO:0000313" key="3">
    <source>
        <dbReference type="EMBL" id="KIW98166.1"/>
    </source>
</evidence>
<organism evidence="3 4">
    <name type="scientific">Cladophialophora bantiana (strain ATCC 10958 / CBS 173.52 / CDC B-1940 / NIH 8579)</name>
    <name type="common">Xylohypha bantiana</name>
    <dbReference type="NCBI Taxonomy" id="1442370"/>
    <lineage>
        <taxon>Eukaryota</taxon>
        <taxon>Fungi</taxon>
        <taxon>Dikarya</taxon>
        <taxon>Ascomycota</taxon>
        <taxon>Pezizomycotina</taxon>
        <taxon>Eurotiomycetes</taxon>
        <taxon>Chaetothyriomycetidae</taxon>
        <taxon>Chaetothyriales</taxon>
        <taxon>Herpotrichiellaceae</taxon>
        <taxon>Cladophialophora</taxon>
    </lineage>
</organism>
<dbReference type="GeneID" id="27694678"/>
<name>A0A0D2F7U4_CLAB1</name>
<sequence>MPSTMSAKVLSFVAAVGVVAALRPNTTTICDYYTPLLLGKENTPANQQELMALITHTFILGNYTTPNVGVKVDGIAGPFTYEGHDINLLPYFTGGYYSTNENGKPVVKNFLDDGGAGALLANKPANTTTSNQYKLLTHVYQYFGDFYGCSQQGGPDFPHYQGVASMWEVHKFMDSNIWESGYFNEQIVLAGKSIGFEEPDVNFTREALDQTFTYRCIPPAAVIPPSAGPQLQTICSDVNSCPLAANANCSAYPDNGVVPYPTIANVSLLQGVPKENDTLGLSSTSTSSSTSASATASGSAATPSTSSTNAAAYTLAAGNSMMALGSMVALLGMSLFL</sequence>
<dbReference type="OrthoDB" id="2110578at2759"/>
<feature type="chain" id="PRO_5002252833" description="Heme haloperoxidase family profile domain-containing protein" evidence="2">
    <location>
        <begin position="22"/>
        <end position="337"/>
    </location>
</feature>
<reference evidence="3" key="1">
    <citation type="submission" date="2015-01" db="EMBL/GenBank/DDBJ databases">
        <title>The Genome Sequence of Cladophialophora bantiana CBS 173.52.</title>
        <authorList>
            <consortium name="The Broad Institute Genomics Platform"/>
            <person name="Cuomo C."/>
            <person name="de Hoog S."/>
            <person name="Gorbushina A."/>
            <person name="Stielow B."/>
            <person name="Teixiera M."/>
            <person name="Abouelleil A."/>
            <person name="Chapman S.B."/>
            <person name="Priest M."/>
            <person name="Young S.K."/>
            <person name="Wortman J."/>
            <person name="Nusbaum C."/>
            <person name="Birren B."/>
        </authorList>
    </citation>
    <scope>NUCLEOTIDE SEQUENCE [LARGE SCALE GENOMIC DNA]</scope>
    <source>
        <strain evidence="3">CBS 173.52</strain>
    </source>
</reference>
<evidence type="ECO:0000256" key="2">
    <source>
        <dbReference type="SAM" id="SignalP"/>
    </source>
</evidence>
<proteinExistence type="predicted"/>
<feature type="signal peptide" evidence="2">
    <location>
        <begin position="1"/>
        <end position="21"/>
    </location>
</feature>
<dbReference type="VEuPathDB" id="FungiDB:Z519_01750"/>
<dbReference type="EMBL" id="KN846981">
    <property type="protein sequence ID" value="KIW98166.1"/>
    <property type="molecule type" value="Genomic_DNA"/>
</dbReference>
<dbReference type="Proteomes" id="UP000053789">
    <property type="component" value="Unassembled WGS sequence"/>
</dbReference>
<accession>A0A0D2F7U4</accession>
<dbReference type="HOGENOM" id="CLU_037449_1_0_1"/>
<feature type="region of interest" description="Disordered" evidence="1">
    <location>
        <begin position="279"/>
        <end position="306"/>
    </location>
</feature>
<keyword evidence="4" id="KW-1185">Reference proteome</keyword>
<dbReference type="AlphaFoldDB" id="A0A0D2F7U4"/>
<keyword evidence="2" id="KW-0732">Signal</keyword>
<evidence type="ECO:0008006" key="5">
    <source>
        <dbReference type="Google" id="ProtNLM"/>
    </source>
</evidence>
<protein>
    <recommendedName>
        <fullName evidence="5">Heme haloperoxidase family profile domain-containing protein</fullName>
    </recommendedName>
</protein>